<feature type="compositionally biased region" description="Basic and acidic residues" evidence="14">
    <location>
        <begin position="1454"/>
        <end position="1464"/>
    </location>
</feature>
<dbReference type="InterPro" id="IPR031148">
    <property type="entry name" value="Plexin"/>
</dbReference>
<keyword evidence="3" id="KW-1003">Cell membrane</keyword>
<feature type="compositionally biased region" description="Low complexity" evidence="14">
    <location>
        <begin position="1465"/>
        <end position="1482"/>
    </location>
</feature>
<dbReference type="PANTHER" id="PTHR22625">
    <property type="entry name" value="PLEXIN"/>
    <property type="match status" value="1"/>
</dbReference>
<dbReference type="Pfam" id="PF01833">
    <property type="entry name" value="TIG"/>
    <property type="match status" value="2"/>
</dbReference>
<dbReference type="InterPro" id="IPR057533">
    <property type="entry name" value="PSI_Plexin-B"/>
</dbReference>
<evidence type="ECO:0000256" key="3">
    <source>
        <dbReference type="ARBA" id="ARBA00022475"/>
    </source>
</evidence>
<comment type="subcellular location">
    <subcellularLocation>
        <location evidence="1">Cell membrane</location>
        <topology evidence="1">Single-pass type I membrane protein</topology>
    </subcellularLocation>
</comment>
<dbReference type="Pfam" id="PF01403">
    <property type="entry name" value="Sema"/>
    <property type="match status" value="1"/>
</dbReference>
<dbReference type="SMART" id="SM00630">
    <property type="entry name" value="Sema"/>
    <property type="match status" value="1"/>
</dbReference>
<feature type="compositionally biased region" description="Basic and acidic residues" evidence="14">
    <location>
        <begin position="1498"/>
        <end position="1515"/>
    </location>
</feature>
<dbReference type="SMART" id="SM00423">
    <property type="entry name" value="PSI"/>
    <property type="match status" value="3"/>
</dbReference>
<feature type="transmembrane region" description="Helical" evidence="15">
    <location>
        <begin position="1229"/>
        <end position="1248"/>
    </location>
</feature>
<keyword evidence="18" id="KW-1185">Reference proteome</keyword>
<feature type="domain" description="Sema" evidence="16">
    <location>
        <begin position="28"/>
        <end position="503"/>
    </location>
</feature>
<dbReference type="Pfam" id="PF24479">
    <property type="entry name" value="PSI_PlexinA-B"/>
    <property type="match status" value="1"/>
</dbReference>
<dbReference type="GO" id="GO:0005886">
    <property type="term" value="C:plasma membrane"/>
    <property type="evidence" value="ECO:0007669"/>
    <property type="project" value="UniProtKB-SubCell"/>
</dbReference>
<evidence type="ECO:0000256" key="8">
    <source>
        <dbReference type="ARBA" id="ARBA00022989"/>
    </source>
</evidence>
<dbReference type="SUPFAM" id="SSF101912">
    <property type="entry name" value="Sema domain"/>
    <property type="match status" value="1"/>
</dbReference>
<evidence type="ECO:0000313" key="17">
    <source>
        <dbReference type="EMBL" id="KAL2093878.1"/>
    </source>
</evidence>
<feature type="compositionally biased region" description="Basic and acidic residues" evidence="14">
    <location>
        <begin position="1431"/>
        <end position="1446"/>
    </location>
</feature>
<keyword evidence="5 15" id="KW-0812">Transmembrane</keyword>
<evidence type="ECO:0000256" key="13">
    <source>
        <dbReference type="PROSITE-ProRule" id="PRU00352"/>
    </source>
</evidence>
<dbReference type="Pfam" id="PF17960">
    <property type="entry name" value="TIG_plexin"/>
    <property type="match status" value="1"/>
</dbReference>
<dbReference type="InterPro" id="IPR036352">
    <property type="entry name" value="Semap_dom_sf"/>
</dbReference>
<keyword evidence="11" id="KW-0675">Receptor</keyword>
<evidence type="ECO:0000256" key="7">
    <source>
        <dbReference type="ARBA" id="ARBA00022737"/>
    </source>
</evidence>
<evidence type="ECO:0000313" key="18">
    <source>
        <dbReference type="Proteomes" id="UP001591681"/>
    </source>
</evidence>
<keyword evidence="10" id="KW-1015">Disulfide bond</keyword>
<keyword evidence="9 15" id="KW-0472">Membrane</keyword>
<dbReference type="FunFam" id="2.60.40.10:FF:000131">
    <property type="entry name" value="Plexin A2"/>
    <property type="match status" value="1"/>
</dbReference>
<evidence type="ECO:0000256" key="12">
    <source>
        <dbReference type="ARBA" id="ARBA00023180"/>
    </source>
</evidence>
<dbReference type="FunFam" id="2.60.40.10:FF:000203">
    <property type="entry name" value="Plexin B2"/>
    <property type="match status" value="1"/>
</dbReference>
<dbReference type="CDD" id="cd22896">
    <property type="entry name" value="periphilin-like"/>
    <property type="match status" value="1"/>
</dbReference>
<dbReference type="FunFam" id="2.130.10.10:FF:000812">
    <property type="entry name" value="Plexin B2a"/>
    <property type="match status" value="1"/>
</dbReference>
<dbReference type="SMART" id="SM00429">
    <property type="entry name" value="IPT"/>
    <property type="match status" value="3"/>
</dbReference>
<dbReference type="InterPro" id="IPR057603">
    <property type="entry name" value="Periphilin-1_C"/>
</dbReference>
<dbReference type="Pfam" id="PF24317">
    <property type="entry name" value="PSI_Plexin-B"/>
    <property type="match status" value="1"/>
</dbReference>
<sequence length="1642" mass="183279">MWMVRHQLTFLLSTPGIRSFEMLNKVSLLLLCISPVCWQETDFPEFTSETPINNVVQDPRTARMYVGAINAVYQLDGLLAKEQKLETGPKKDLRSCTPPIHNNCPDAKDTNNTNKLLLVNPFDNSLIICGSLYRGICSLVNLSNINQLIYYSESNSEQIYVASIEDSVSVVGIMSHLSTQDSNLTVFVVGKGYGSLDSSKLISTRILQNYREWVIFESIIDASAVQAIPFVPKYLHDFRYTFKDQGFIYFLFSRTMGGTDNKNFTFISRLCEQDDHYYSYTELQLNCGPDNHFNKVQAAYVASPGKELARSMTESVLYGSVLSWDRVLFVVASPDDEDHTESALCLYPLKRINQRIEDIISACYSDSGKIDGKPAVDIPYSSKMDDLCNKREKNFAARYRCGADFLPSPLASKPEFALKAEAMYTRKGLLTAVAIAVEHDHTIAFLGNSAGEVFKLHLFSHPEVYSKGPGDTTGDAVNKNLFFDSGMTHLYVTTKKKIIKIPVQSCGLKTDCQSCVGLKDPYCGWCVLEGRCNRRSDCRRAEEKNGWLWSPKQQCVKIVSFHPPNLSCKKTQQVDIHIPSLPSIGNADQLQCSFGTFQSSAVMRDSMVTCTLPEPYAIPPTPAQQDFVAVPVKIFVNKTMEVVSSEYKFYNCAAAIHRSPNTPCTSCVSSGWGCQWNTSDHTCSDMSEQDTGPNIIRHRQAANCPRFENPDPVLITVGHKTQISFEGVELNPYQNHEFVIGTELMDHNEEDIRIESGPFYSFSGYEYSYDKAPETTIIFYVKDKSSGKKIDSLLNITLYNCSLGREDCSLCRNAEPKYNCVWCAGKRACVYEKLCSTDDSQPCPNPKITEIEPSYGPIEGGITVTIKGSNLGIHNNDIKSITVAGVPCTHLGKHYSVSTSVVCEIGPVGPHGQLSGVVEVLVEGEKRGTSSVHFTYRDPKPTHVLPQRGPKAGGTVITIMGENLHTASKEDLTISVGNVPCIVETFGTNITCKTGEYHGDKVPSALLPVTVKYGKHTTKEVPQAFQFLHNPVVIDHHPKKSFLCGGRRIVVTGVGFSLIQKAFIKVNTSVDERSQVSTPMEFQQPADSKNDTTLVFLSPRVNKTHDTQSFCTFLHLDNVVEELKPFDYHPDPTFDHFSNKMIAANSTIKVTGRGFSKAMTTDEAKAFVGDVPCLVNTLEDDKLYLEPPSVRMRNVGTSEPLKLKIKFGNGEWVVGSVVYESKYEVLPAFTIRTVIIVLLLIIAILYCYRKKNQQTKQMYEKVIQQLELQNLGTLPSKSFEDTSTTYVIMSYRRSAIREVYEQRVFGQQASYQRVVSIERRGAFPRAEDNYDRGDVHEAHRYVGPRGYPADDQRGYHSESMYYGTGRRNGPPQYKRDDFYSYYRGPREDTPTVRQVEFSGSSRVAPSPEAWGPRPAHPRSMPTPKPCAEDDADRHAIIKGDDHEGPRRKGPAPPVRDRSPAKRDVSPASHSRSGSSISSRSYSPDVAKGYPHPGHHKKRYEEPHGSSRESAEREKPSSFITSAAQDGPPSSSALATQGDIPALALEKDTSLKEDLLKATDDFQERRAQAIAEKALEIEKLYRQDCETFGTVVKILVSKEPALEKQLQGPLKDSLEELRYRCLEDLRVFIDDLDGVPPKQDPAT</sequence>
<evidence type="ECO:0000256" key="15">
    <source>
        <dbReference type="SAM" id="Phobius"/>
    </source>
</evidence>
<organism evidence="17 18">
    <name type="scientific">Coilia grayii</name>
    <name type="common">Gray's grenadier anchovy</name>
    <dbReference type="NCBI Taxonomy" id="363190"/>
    <lineage>
        <taxon>Eukaryota</taxon>
        <taxon>Metazoa</taxon>
        <taxon>Chordata</taxon>
        <taxon>Craniata</taxon>
        <taxon>Vertebrata</taxon>
        <taxon>Euteleostomi</taxon>
        <taxon>Actinopterygii</taxon>
        <taxon>Neopterygii</taxon>
        <taxon>Teleostei</taxon>
        <taxon>Clupei</taxon>
        <taxon>Clupeiformes</taxon>
        <taxon>Clupeoidei</taxon>
        <taxon>Engraulidae</taxon>
        <taxon>Coilinae</taxon>
        <taxon>Coilia</taxon>
    </lineage>
</organism>
<dbReference type="EMBL" id="JBHFQA010000009">
    <property type="protein sequence ID" value="KAL2093878.1"/>
    <property type="molecule type" value="Genomic_DNA"/>
</dbReference>
<dbReference type="PANTHER" id="PTHR22625:SF9">
    <property type="entry name" value="PLEXIN-B2"/>
    <property type="match status" value="1"/>
</dbReference>
<dbReference type="GO" id="GO:0007411">
    <property type="term" value="P:axon guidance"/>
    <property type="evidence" value="ECO:0007669"/>
    <property type="project" value="UniProtKB-ARBA"/>
</dbReference>
<feature type="compositionally biased region" description="Polar residues" evidence="14">
    <location>
        <begin position="1517"/>
        <end position="1534"/>
    </location>
</feature>
<feature type="compositionally biased region" description="Basic and acidic residues" evidence="14">
    <location>
        <begin position="1327"/>
        <end position="1340"/>
    </location>
</feature>
<dbReference type="InterPro" id="IPR002165">
    <property type="entry name" value="Plexin_repeat"/>
</dbReference>
<dbReference type="Pfam" id="PF01437">
    <property type="entry name" value="PSI"/>
    <property type="match status" value="1"/>
</dbReference>
<dbReference type="Proteomes" id="UP001591681">
    <property type="component" value="Unassembled WGS sequence"/>
</dbReference>
<comment type="similarity">
    <text evidence="2">Belongs to the plexin family.</text>
</comment>
<comment type="caution">
    <text evidence="13">Lacks conserved residue(s) required for the propagation of feature annotation.</text>
</comment>
<reference evidence="17 18" key="1">
    <citation type="submission" date="2024-09" db="EMBL/GenBank/DDBJ databases">
        <title>A chromosome-level genome assembly of Gray's grenadier anchovy, Coilia grayii.</title>
        <authorList>
            <person name="Fu Z."/>
        </authorList>
    </citation>
    <scope>NUCLEOTIDE SEQUENCE [LARGE SCALE GENOMIC DNA]</scope>
    <source>
        <strain evidence="17">G4</strain>
        <tissue evidence="17">Muscle</tissue>
    </source>
</reference>
<dbReference type="CDD" id="cd00603">
    <property type="entry name" value="IPT_PCSR"/>
    <property type="match status" value="1"/>
</dbReference>
<dbReference type="InterPro" id="IPR016201">
    <property type="entry name" value="PSI"/>
</dbReference>
<name>A0ABD1K429_9TELE</name>
<evidence type="ECO:0000256" key="6">
    <source>
        <dbReference type="ARBA" id="ARBA00022729"/>
    </source>
</evidence>
<keyword evidence="8 15" id="KW-1133">Transmembrane helix</keyword>
<evidence type="ECO:0000256" key="5">
    <source>
        <dbReference type="ARBA" id="ARBA00022692"/>
    </source>
</evidence>
<keyword evidence="6" id="KW-0732">Signal</keyword>
<keyword evidence="4" id="KW-0597">Phosphoprotein</keyword>
<gene>
    <name evidence="17" type="ORF">ACEWY4_011190</name>
</gene>
<dbReference type="Pfam" id="PF25234">
    <property type="entry name" value="Periphilin_C"/>
    <property type="match status" value="1"/>
</dbReference>
<feature type="region of interest" description="Disordered" evidence="14">
    <location>
        <begin position="1327"/>
        <end position="1540"/>
    </location>
</feature>
<evidence type="ECO:0000256" key="10">
    <source>
        <dbReference type="ARBA" id="ARBA00023157"/>
    </source>
</evidence>
<dbReference type="InterPro" id="IPR015943">
    <property type="entry name" value="WD40/YVTN_repeat-like_dom_sf"/>
</dbReference>
<dbReference type="InterPro" id="IPR001627">
    <property type="entry name" value="Semap_dom"/>
</dbReference>
<dbReference type="InterPro" id="IPR041019">
    <property type="entry name" value="TIG1_plexin"/>
</dbReference>
<comment type="caution">
    <text evidence="17">The sequence shown here is derived from an EMBL/GenBank/DDBJ whole genome shotgun (WGS) entry which is preliminary data.</text>
</comment>
<dbReference type="SUPFAM" id="SSF103575">
    <property type="entry name" value="Plexin repeat"/>
    <property type="match status" value="1"/>
</dbReference>
<evidence type="ECO:0000256" key="2">
    <source>
        <dbReference type="ARBA" id="ARBA00010297"/>
    </source>
</evidence>
<dbReference type="SUPFAM" id="SSF81296">
    <property type="entry name" value="E set domains"/>
    <property type="match status" value="2"/>
</dbReference>
<dbReference type="InterPro" id="IPR002909">
    <property type="entry name" value="IPT_dom"/>
</dbReference>
<keyword evidence="12" id="KW-0325">Glycoprotein</keyword>
<dbReference type="InterPro" id="IPR014756">
    <property type="entry name" value="Ig_E-set"/>
</dbReference>
<evidence type="ECO:0000256" key="14">
    <source>
        <dbReference type="SAM" id="MobiDB-lite"/>
    </source>
</evidence>
<proteinExistence type="inferred from homology"/>
<accession>A0ABD1K429</accession>
<evidence type="ECO:0000256" key="4">
    <source>
        <dbReference type="ARBA" id="ARBA00022553"/>
    </source>
</evidence>
<dbReference type="Gene3D" id="2.60.40.10">
    <property type="entry name" value="Immunoglobulins"/>
    <property type="match status" value="3"/>
</dbReference>
<dbReference type="Gene3D" id="2.130.10.10">
    <property type="entry name" value="YVTN repeat-like/Quinoprotein amine dehydrogenase"/>
    <property type="match status" value="1"/>
</dbReference>
<dbReference type="PROSITE" id="PS51004">
    <property type="entry name" value="SEMA"/>
    <property type="match status" value="1"/>
</dbReference>
<feature type="compositionally biased region" description="Basic and acidic residues" evidence="14">
    <location>
        <begin position="1373"/>
        <end position="1390"/>
    </location>
</feature>
<evidence type="ECO:0000256" key="9">
    <source>
        <dbReference type="ARBA" id="ARBA00023136"/>
    </source>
</evidence>
<dbReference type="GO" id="GO:0004888">
    <property type="term" value="F:transmembrane signaling receptor activity"/>
    <property type="evidence" value="ECO:0007669"/>
    <property type="project" value="UniProtKB-ARBA"/>
</dbReference>
<dbReference type="FunFam" id="2.60.40.10:FF:000798">
    <property type="entry name" value="Plexin B2"/>
    <property type="match status" value="1"/>
</dbReference>
<evidence type="ECO:0000256" key="11">
    <source>
        <dbReference type="ARBA" id="ARBA00023170"/>
    </source>
</evidence>
<evidence type="ECO:0000256" key="1">
    <source>
        <dbReference type="ARBA" id="ARBA00004251"/>
    </source>
</evidence>
<keyword evidence="7" id="KW-0677">Repeat</keyword>
<dbReference type="InterPro" id="IPR013783">
    <property type="entry name" value="Ig-like_fold"/>
</dbReference>
<evidence type="ECO:0000259" key="16">
    <source>
        <dbReference type="PROSITE" id="PS51004"/>
    </source>
</evidence>
<protein>
    <recommendedName>
        <fullName evidence="16">Sema domain-containing protein</fullName>
    </recommendedName>
</protein>